<evidence type="ECO:0000313" key="11">
    <source>
        <dbReference type="Proteomes" id="UP000826234"/>
    </source>
</evidence>
<dbReference type="Gene3D" id="3.30.160.60">
    <property type="entry name" value="Classic Zinc Finger"/>
    <property type="match status" value="1"/>
</dbReference>
<evidence type="ECO:0000256" key="7">
    <source>
        <dbReference type="PROSITE-ProRule" id="PRU00042"/>
    </source>
</evidence>
<keyword evidence="4 7" id="KW-0863">Zinc-finger</keyword>
<organism evidence="10 11">
    <name type="scientific">Phrynosoma platyrhinos</name>
    <name type="common">Desert horned lizard</name>
    <dbReference type="NCBI Taxonomy" id="52577"/>
    <lineage>
        <taxon>Eukaryota</taxon>
        <taxon>Metazoa</taxon>
        <taxon>Chordata</taxon>
        <taxon>Craniata</taxon>
        <taxon>Vertebrata</taxon>
        <taxon>Euteleostomi</taxon>
        <taxon>Lepidosauria</taxon>
        <taxon>Squamata</taxon>
        <taxon>Bifurcata</taxon>
        <taxon>Unidentata</taxon>
        <taxon>Episquamata</taxon>
        <taxon>Toxicofera</taxon>
        <taxon>Iguania</taxon>
        <taxon>Phrynosomatidae</taxon>
        <taxon>Phrynosomatinae</taxon>
        <taxon>Phrynosoma</taxon>
    </lineage>
</organism>
<dbReference type="PANTHER" id="PTHR23226:SF416">
    <property type="entry name" value="FI01424P"/>
    <property type="match status" value="1"/>
</dbReference>
<dbReference type="PANTHER" id="PTHR23226">
    <property type="entry name" value="ZINC FINGER AND SCAN DOMAIN-CONTAINING"/>
    <property type="match status" value="1"/>
</dbReference>
<evidence type="ECO:0000259" key="9">
    <source>
        <dbReference type="PROSITE" id="PS50157"/>
    </source>
</evidence>
<keyword evidence="2" id="KW-0479">Metal-binding</keyword>
<name>A0ABQ7TLI6_PHRPL</name>
<feature type="domain" description="C2H2-type" evidence="9">
    <location>
        <begin position="154"/>
        <end position="181"/>
    </location>
</feature>
<keyword evidence="5" id="KW-0862">Zinc</keyword>
<dbReference type="Proteomes" id="UP000826234">
    <property type="component" value="Unassembled WGS sequence"/>
</dbReference>
<reference evidence="10 11" key="1">
    <citation type="journal article" date="2022" name="Gigascience">
        <title>A chromosome-level genome assembly and annotation of the desert horned lizard, Phrynosoma platyrhinos, provides insight into chromosomal rearrangements among reptiles.</title>
        <authorList>
            <person name="Koochekian N."/>
            <person name="Ascanio A."/>
            <person name="Farleigh K."/>
            <person name="Card D.C."/>
            <person name="Schield D.R."/>
            <person name="Castoe T.A."/>
            <person name="Jezkova T."/>
        </authorList>
    </citation>
    <scope>NUCLEOTIDE SEQUENCE [LARGE SCALE GENOMIC DNA]</scope>
    <source>
        <strain evidence="10">NK-2021</strain>
    </source>
</reference>
<evidence type="ECO:0000256" key="1">
    <source>
        <dbReference type="ARBA" id="ARBA00004123"/>
    </source>
</evidence>
<evidence type="ECO:0000256" key="4">
    <source>
        <dbReference type="ARBA" id="ARBA00022771"/>
    </source>
</evidence>
<feature type="non-terminal residue" evidence="10">
    <location>
        <position position="181"/>
    </location>
</feature>
<comment type="subcellular location">
    <subcellularLocation>
        <location evidence="1">Nucleus</location>
    </subcellularLocation>
</comment>
<gene>
    <name evidence="10" type="ORF">JD844_013915</name>
</gene>
<dbReference type="SUPFAM" id="SSF57667">
    <property type="entry name" value="beta-beta-alpha zinc fingers"/>
    <property type="match status" value="1"/>
</dbReference>
<dbReference type="PROSITE" id="PS50157">
    <property type="entry name" value="ZINC_FINGER_C2H2_2"/>
    <property type="match status" value="1"/>
</dbReference>
<keyword evidence="6" id="KW-0539">Nucleus</keyword>
<evidence type="ECO:0000256" key="5">
    <source>
        <dbReference type="ARBA" id="ARBA00022833"/>
    </source>
</evidence>
<evidence type="ECO:0000256" key="2">
    <source>
        <dbReference type="ARBA" id="ARBA00022723"/>
    </source>
</evidence>
<evidence type="ECO:0000256" key="6">
    <source>
        <dbReference type="ARBA" id="ARBA00023242"/>
    </source>
</evidence>
<dbReference type="EMBL" id="JAIPUX010000439">
    <property type="protein sequence ID" value="KAH0630657.1"/>
    <property type="molecule type" value="Genomic_DNA"/>
</dbReference>
<keyword evidence="11" id="KW-1185">Reference proteome</keyword>
<dbReference type="PROSITE" id="PS00028">
    <property type="entry name" value="ZINC_FINGER_C2H2_1"/>
    <property type="match status" value="1"/>
</dbReference>
<accession>A0ABQ7TLI6</accession>
<sequence length="181" mass="20514">MERAVLELPQFRGKVLTNRGQIACLACRVCGEEGPLLPQPQLISWLQEGEEHQFGQDQLPAGDVWELGNKIEAPQASEENDECLDADKNICIQDGMKKQEGNKRNKKRGKTIACLDETPAHQKRSKEEKMYEKTSAQRSAYDNHGSGHTREKLSNCLVCRKTFSSSRQLSNHNRIHTEEKP</sequence>
<protein>
    <recommendedName>
        <fullName evidence="9">C2H2-type domain-containing protein</fullName>
    </recommendedName>
</protein>
<dbReference type="InterPro" id="IPR013087">
    <property type="entry name" value="Znf_C2H2_type"/>
</dbReference>
<evidence type="ECO:0000313" key="10">
    <source>
        <dbReference type="EMBL" id="KAH0630657.1"/>
    </source>
</evidence>
<dbReference type="InterPro" id="IPR036236">
    <property type="entry name" value="Znf_C2H2_sf"/>
</dbReference>
<proteinExistence type="predicted"/>
<evidence type="ECO:0000256" key="8">
    <source>
        <dbReference type="SAM" id="MobiDB-lite"/>
    </source>
</evidence>
<keyword evidence="3" id="KW-0677">Repeat</keyword>
<feature type="region of interest" description="Disordered" evidence="8">
    <location>
        <begin position="116"/>
        <end position="150"/>
    </location>
</feature>
<evidence type="ECO:0000256" key="3">
    <source>
        <dbReference type="ARBA" id="ARBA00022737"/>
    </source>
</evidence>
<comment type="caution">
    <text evidence="10">The sequence shown here is derived from an EMBL/GenBank/DDBJ whole genome shotgun (WGS) entry which is preliminary data.</text>
</comment>